<comment type="caution">
    <text evidence="3">The sequence shown here is derived from an EMBL/GenBank/DDBJ whole genome shotgun (WGS) entry which is preliminary data.</text>
</comment>
<dbReference type="OrthoDB" id="7064009at2"/>
<reference evidence="3 4" key="1">
    <citation type="submission" date="2018-03" db="EMBL/GenBank/DDBJ databases">
        <title>Genomic Encyclopedia of Type Strains, Phase III (KMG-III): the genomes of soil and plant-associated and newly described type strains.</title>
        <authorList>
            <person name="Whitman W."/>
        </authorList>
    </citation>
    <scope>NUCLEOTIDE SEQUENCE [LARGE SCALE GENOMIC DNA]</scope>
    <source>
        <strain evidence="3 4">CGMCC 4.7104</strain>
    </source>
</reference>
<proteinExistence type="inferred from homology"/>
<dbReference type="PANTHER" id="PTHR42760">
    <property type="entry name" value="SHORT-CHAIN DEHYDROGENASES/REDUCTASES FAMILY MEMBER"/>
    <property type="match status" value="1"/>
</dbReference>
<evidence type="ECO:0000313" key="3">
    <source>
        <dbReference type="EMBL" id="PRX67731.1"/>
    </source>
</evidence>
<dbReference type="PRINTS" id="PR00081">
    <property type="entry name" value="GDHRDH"/>
</dbReference>
<dbReference type="InterPro" id="IPR036291">
    <property type="entry name" value="NAD(P)-bd_dom_sf"/>
</dbReference>
<dbReference type="EMBL" id="PVNG01000004">
    <property type="protein sequence ID" value="PRX67731.1"/>
    <property type="molecule type" value="Genomic_DNA"/>
</dbReference>
<organism evidence="3 4">
    <name type="scientific">Nonomuraea fuscirosea</name>
    <dbReference type="NCBI Taxonomy" id="1291556"/>
    <lineage>
        <taxon>Bacteria</taxon>
        <taxon>Bacillati</taxon>
        <taxon>Actinomycetota</taxon>
        <taxon>Actinomycetes</taxon>
        <taxon>Streptosporangiales</taxon>
        <taxon>Streptosporangiaceae</taxon>
        <taxon>Nonomuraea</taxon>
    </lineage>
</organism>
<keyword evidence="4" id="KW-1185">Reference proteome</keyword>
<dbReference type="AlphaFoldDB" id="A0A2T0N5R7"/>
<sequence>MSGGTGRLAGRVAIVTGAAHGIGRAIAGGFAAEGAAVVIADLDGAAAEKAAAEVAAAGGTAVGFGADVGRAADVDRLFDATLSAHGTLDILVNNAGDVTVQRHFLESDERWWDHFLDTNLKSQYLCGRRAAAVMAPRRSGSIINMSSGGATRAHRGMAAYDASKGGVEGLTRSMALDLGPYGIRVNALVPGLIATRPAHFEPEARRLRDETVPLGRGGVAEDLVGPALFLAGDESAYVTGATLVVDGGVLVQQRSPQVETFPVERFPGLA</sequence>
<evidence type="ECO:0000313" key="4">
    <source>
        <dbReference type="Proteomes" id="UP000238312"/>
    </source>
</evidence>
<evidence type="ECO:0000256" key="1">
    <source>
        <dbReference type="ARBA" id="ARBA00006484"/>
    </source>
</evidence>
<dbReference type="SUPFAM" id="SSF51735">
    <property type="entry name" value="NAD(P)-binding Rossmann-fold domains"/>
    <property type="match status" value="1"/>
</dbReference>
<dbReference type="GO" id="GO:0016616">
    <property type="term" value="F:oxidoreductase activity, acting on the CH-OH group of donors, NAD or NADP as acceptor"/>
    <property type="evidence" value="ECO:0007669"/>
    <property type="project" value="TreeGrafter"/>
</dbReference>
<dbReference type="RefSeq" id="WP_106238058.1">
    <property type="nucleotide sequence ID" value="NZ_PVNG01000004.1"/>
</dbReference>
<dbReference type="NCBIfam" id="NF005559">
    <property type="entry name" value="PRK07231.1"/>
    <property type="match status" value="1"/>
</dbReference>
<dbReference type="PRINTS" id="PR00080">
    <property type="entry name" value="SDRFAMILY"/>
</dbReference>
<dbReference type="Proteomes" id="UP000238312">
    <property type="component" value="Unassembled WGS sequence"/>
</dbReference>
<evidence type="ECO:0000256" key="2">
    <source>
        <dbReference type="ARBA" id="ARBA00023002"/>
    </source>
</evidence>
<dbReference type="InterPro" id="IPR002347">
    <property type="entry name" value="SDR_fam"/>
</dbReference>
<dbReference type="Pfam" id="PF13561">
    <property type="entry name" value="adh_short_C2"/>
    <property type="match status" value="1"/>
</dbReference>
<keyword evidence="2" id="KW-0560">Oxidoreductase</keyword>
<name>A0A2T0N5R7_9ACTN</name>
<comment type="similarity">
    <text evidence="1">Belongs to the short-chain dehydrogenases/reductases (SDR) family.</text>
</comment>
<dbReference type="FunFam" id="3.40.50.720:FF:000084">
    <property type="entry name" value="Short-chain dehydrogenase reductase"/>
    <property type="match status" value="1"/>
</dbReference>
<accession>A0A2T0N5R7</accession>
<dbReference type="CDD" id="cd05233">
    <property type="entry name" value="SDR_c"/>
    <property type="match status" value="1"/>
</dbReference>
<gene>
    <name evidence="3" type="ORF">B0I32_104488</name>
</gene>
<protein>
    <submittedName>
        <fullName evidence="3">3-oxoacyl-[acyl-carrier protein] reductase</fullName>
    </submittedName>
</protein>
<dbReference type="Gene3D" id="3.40.50.720">
    <property type="entry name" value="NAD(P)-binding Rossmann-like Domain"/>
    <property type="match status" value="1"/>
</dbReference>
<dbReference type="PANTHER" id="PTHR42760:SF133">
    <property type="entry name" value="3-OXOACYL-[ACYL-CARRIER-PROTEIN] REDUCTASE"/>
    <property type="match status" value="1"/>
</dbReference>